<dbReference type="Proteomes" id="UP000195877">
    <property type="component" value="Chromosome 1"/>
</dbReference>
<keyword evidence="5" id="KW-1185">Reference proteome</keyword>
<evidence type="ECO:0000256" key="1">
    <source>
        <dbReference type="SAM" id="MobiDB-lite"/>
    </source>
</evidence>
<gene>
    <name evidence="4" type="ORF">PD5205_02362</name>
    <name evidence="3" type="ORF">PD885_02395</name>
</gene>
<feature type="compositionally biased region" description="Low complexity" evidence="1">
    <location>
        <begin position="138"/>
        <end position="157"/>
    </location>
</feature>
<sequence>MHLNNGGLNRPSLLSGHGQTQPPGSGRILADMEGRATSAPSSVRAKAPRTHSTRLVLIAVLGVALLGAAFTALRWNAGRAEADAEFDAYTTVQATDTVSSANPTSVAGAAATTPAPGGAMIVDDKAVSDPTRAVDGLPSASSASTAAAPAKPAAATSQRKPRVAPANGKHVQDDNSDLLATLMGIIKRDEKPTAKQDSIDSLIAKIQADDSKNATETDAAFDAIDSHSASTSSNVQTQLRQCPGANTMAGLECRKKICAALTGKDPACPAH</sequence>
<dbReference type="eggNOG" id="ENOG502ZP85">
    <property type="taxonomic scope" value="Bacteria"/>
</dbReference>
<feature type="region of interest" description="Disordered" evidence="1">
    <location>
        <begin position="97"/>
        <end position="175"/>
    </location>
</feature>
<keyword evidence="2" id="KW-0812">Transmembrane</keyword>
<evidence type="ECO:0000313" key="4">
    <source>
        <dbReference type="EMBL" id="SMR03659.1"/>
    </source>
</evidence>
<keyword evidence="2" id="KW-0472">Membrane</keyword>
<proteinExistence type="predicted"/>
<dbReference type="EMBL" id="LT853885">
    <property type="protein sequence ID" value="SMR03659.1"/>
    <property type="molecule type" value="Genomic_DNA"/>
</dbReference>
<accession>A0A1Y6HE17</accession>
<dbReference type="AlphaFoldDB" id="A0A1Y6HE17"/>
<organism evidence="4 6">
    <name type="scientific">Xanthomonas fragariae</name>
    <dbReference type="NCBI Taxonomy" id="48664"/>
    <lineage>
        <taxon>Bacteria</taxon>
        <taxon>Pseudomonadati</taxon>
        <taxon>Pseudomonadota</taxon>
        <taxon>Gammaproteobacteria</taxon>
        <taxon>Lysobacterales</taxon>
        <taxon>Lysobacteraceae</taxon>
        <taxon>Xanthomonas</taxon>
    </lineage>
</organism>
<evidence type="ECO:0000256" key="2">
    <source>
        <dbReference type="SAM" id="Phobius"/>
    </source>
</evidence>
<dbReference type="EMBL" id="LT853882">
    <property type="protein sequence ID" value="SMQ99633.1"/>
    <property type="molecule type" value="Genomic_DNA"/>
</dbReference>
<evidence type="ECO:0000313" key="6">
    <source>
        <dbReference type="Proteomes" id="UP000195953"/>
    </source>
</evidence>
<reference evidence="4 6" key="2">
    <citation type="submission" date="2017-05" db="EMBL/GenBank/DDBJ databases">
        <authorList>
            <person name="Song R."/>
            <person name="Chenine A.L."/>
            <person name="Ruprecht R.M."/>
        </authorList>
    </citation>
    <scope>NUCLEOTIDE SEQUENCE [LARGE SCALE GENOMIC DNA]</scope>
    <source>
        <strain evidence="4">PD5205</strain>
    </source>
</reference>
<evidence type="ECO:0000313" key="5">
    <source>
        <dbReference type="Proteomes" id="UP000195877"/>
    </source>
</evidence>
<feature type="transmembrane region" description="Helical" evidence="2">
    <location>
        <begin position="55"/>
        <end position="75"/>
    </location>
</feature>
<evidence type="ECO:0000313" key="3">
    <source>
        <dbReference type="EMBL" id="SMQ99633.1"/>
    </source>
</evidence>
<feature type="region of interest" description="Disordered" evidence="1">
    <location>
        <begin position="1"/>
        <end position="29"/>
    </location>
</feature>
<feature type="compositionally biased region" description="Low complexity" evidence="1">
    <location>
        <begin position="107"/>
        <end position="119"/>
    </location>
</feature>
<keyword evidence="2" id="KW-1133">Transmembrane helix</keyword>
<dbReference type="Proteomes" id="UP000195953">
    <property type="component" value="Chromosome 1"/>
</dbReference>
<reference evidence="3 5" key="1">
    <citation type="submission" date="2017-05" db="EMBL/GenBank/DDBJ databases">
        <authorList>
            <person name="Blom J."/>
        </authorList>
    </citation>
    <scope>NUCLEOTIDE SEQUENCE [LARGE SCALE GENOMIC DNA]</scope>
    <source>
        <strain evidence="3">PD885</strain>
    </source>
</reference>
<name>A0A1Y6HE17_9XANT</name>
<protein>
    <submittedName>
        <fullName evidence="4">Uncharacterized protein</fullName>
    </submittedName>
</protein>